<dbReference type="InterPro" id="IPR036236">
    <property type="entry name" value="Znf_C2H2_sf"/>
</dbReference>
<feature type="domain" description="C2H2-type" evidence="9">
    <location>
        <begin position="206"/>
        <end position="236"/>
    </location>
</feature>
<dbReference type="GO" id="GO:0005634">
    <property type="term" value="C:nucleus"/>
    <property type="evidence" value="ECO:0007669"/>
    <property type="project" value="UniProtKB-SubCell"/>
</dbReference>
<evidence type="ECO:0000256" key="4">
    <source>
        <dbReference type="ARBA" id="ARBA00022771"/>
    </source>
</evidence>
<feature type="region of interest" description="Disordered" evidence="8">
    <location>
        <begin position="809"/>
        <end position="832"/>
    </location>
</feature>
<feature type="domain" description="C2H2-type" evidence="9">
    <location>
        <begin position="178"/>
        <end position="205"/>
    </location>
</feature>
<keyword evidence="3" id="KW-0677">Repeat</keyword>
<evidence type="ECO:0000256" key="7">
    <source>
        <dbReference type="PROSITE-ProRule" id="PRU00042"/>
    </source>
</evidence>
<feature type="compositionally biased region" description="Polar residues" evidence="8">
    <location>
        <begin position="301"/>
        <end position="316"/>
    </location>
</feature>
<evidence type="ECO:0000256" key="6">
    <source>
        <dbReference type="ARBA" id="ARBA00023242"/>
    </source>
</evidence>
<evidence type="ECO:0000313" key="11">
    <source>
        <dbReference type="Proteomes" id="UP000799423"/>
    </source>
</evidence>
<keyword evidence="4 7" id="KW-0863">Zinc-finger</keyword>
<evidence type="ECO:0000313" key="10">
    <source>
        <dbReference type="EMBL" id="KAF2850464.1"/>
    </source>
</evidence>
<keyword evidence="11" id="KW-1185">Reference proteome</keyword>
<dbReference type="SUPFAM" id="SSF57667">
    <property type="entry name" value="beta-beta-alpha zinc fingers"/>
    <property type="match status" value="1"/>
</dbReference>
<dbReference type="GO" id="GO:0000978">
    <property type="term" value="F:RNA polymerase II cis-regulatory region sequence-specific DNA binding"/>
    <property type="evidence" value="ECO:0007669"/>
    <property type="project" value="InterPro"/>
</dbReference>
<proteinExistence type="predicted"/>
<dbReference type="Proteomes" id="UP000799423">
    <property type="component" value="Unassembled WGS sequence"/>
</dbReference>
<evidence type="ECO:0000256" key="3">
    <source>
        <dbReference type="ARBA" id="ARBA00022737"/>
    </source>
</evidence>
<keyword evidence="6" id="KW-0539">Nucleus</keyword>
<evidence type="ECO:0000259" key="9">
    <source>
        <dbReference type="PROSITE" id="PS50157"/>
    </source>
</evidence>
<feature type="compositionally biased region" description="Polar residues" evidence="8">
    <location>
        <begin position="44"/>
        <end position="70"/>
    </location>
</feature>
<comment type="subcellular location">
    <subcellularLocation>
        <location evidence="1">Nucleus</location>
    </subcellularLocation>
</comment>
<gene>
    <name evidence="10" type="ORF">T440DRAFT_489684</name>
</gene>
<dbReference type="FunFam" id="3.30.160.60:FF:000100">
    <property type="entry name" value="Zinc finger 45-like"/>
    <property type="match status" value="1"/>
</dbReference>
<dbReference type="GO" id="GO:0000981">
    <property type="term" value="F:DNA-binding transcription factor activity, RNA polymerase II-specific"/>
    <property type="evidence" value="ECO:0007669"/>
    <property type="project" value="InterPro"/>
</dbReference>
<feature type="region of interest" description="Disordered" evidence="8">
    <location>
        <begin position="102"/>
        <end position="123"/>
    </location>
</feature>
<keyword evidence="5" id="KW-0862">Zinc</keyword>
<name>A0A6A7B5F7_9PLEO</name>
<dbReference type="PANTHER" id="PTHR40626:SF12">
    <property type="entry name" value="RFEC"/>
    <property type="match status" value="1"/>
</dbReference>
<dbReference type="CDD" id="cd12148">
    <property type="entry name" value="fungal_TF_MHR"/>
    <property type="match status" value="1"/>
</dbReference>
<sequence>MDADRFRQPGLSQYPSLSQQQYNGSQLPTLPPLHSGAQFGSLYGHNSNPQTPQAPHTPVTSAPNANSTMPPLQHPPLRPIQPSPSAYLPMTSAYSQAPMMPTAAAHNGNHQMGPGQGMGLQHPSLYPHPPVLPNQEPEPLHVVGQQGRRGVLPTHPGRPAPAAGKAPTTASKNAEGKYECPHCNKTYLHLKHLKRHLLRHTGERPYQCHLCKDTFSRSDILKRHFQKCSIRRGNPTGANHLQHAQQHLQKNRQPSGAEQNSYLNHIGGTSMPYADAGYAMGMPQMPPVGANGFGGDLPSIANHQSMSARTSRSNSLIRPGSGAEDNRRSMSALEFANNRMNFNDYRPDGVPNGYAQQQNQNTSAVNDSNNHFSSYDHAAANNAMAQNGMPVKSEGADAGNYGVSTLPNVDGMSNGQDASLWRNGTFNGDSHLMNTSTADDTPNDTLFGLYSHAPGYPDSSPMPDNWFLNQYQSDPLHELAQALLAYCFPNASLLAGQRSSEATAYEGLKSILTGENVRDFLHGYRHYHPHWPLIHTATFNPLSADHGLVLAMCCVGAVYSDRLDDKDVRWMMELVRACVLRSSRVYKLVQAPSQVVDLNQPTSATTEELQALALLHSQFSWHGSQKQRQQARDEFWALANLSRRTGLLQPLSPDNPNASVLHQPGPLTGSEVNLWNWTAWIENEKRARLMAYIFLIDASSTIFFNTQPQFDINEVRVPLPADDAAWEAKTAAECASALGLRGEAAQADNECGTKRVKQLDMSEALQLLYGAGQGRFPIRATNVFGKFVLIHAIHIQIYNIQRQILRRVSSSGTSTPQSQGGSPSTTGSGVSEQAQHLLRSTVSALEFWKTCWDTDLAIQFRQNQPRRGFCRDGIHFYFLAQIFLRKSRSEEWTAPPDLRCKQVFNILKQIRTHVASDSAQKGIEMGSVTTIADDYGVADITLNMKSLFKPLDEQ</sequence>
<evidence type="ECO:0000256" key="1">
    <source>
        <dbReference type="ARBA" id="ARBA00004123"/>
    </source>
</evidence>
<feature type="region of interest" description="Disordered" evidence="8">
    <location>
        <begin position="245"/>
        <end position="264"/>
    </location>
</feature>
<organism evidence="10 11">
    <name type="scientific">Plenodomus tracheiphilus IPT5</name>
    <dbReference type="NCBI Taxonomy" id="1408161"/>
    <lineage>
        <taxon>Eukaryota</taxon>
        <taxon>Fungi</taxon>
        <taxon>Dikarya</taxon>
        <taxon>Ascomycota</taxon>
        <taxon>Pezizomycotina</taxon>
        <taxon>Dothideomycetes</taxon>
        <taxon>Pleosporomycetidae</taxon>
        <taxon>Pleosporales</taxon>
        <taxon>Pleosporineae</taxon>
        <taxon>Leptosphaeriaceae</taxon>
        <taxon>Plenodomus</taxon>
    </lineage>
</organism>
<dbReference type="PROSITE" id="PS00028">
    <property type="entry name" value="ZINC_FINGER_C2H2_1"/>
    <property type="match status" value="1"/>
</dbReference>
<dbReference type="SMART" id="SM00355">
    <property type="entry name" value="ZnF_C2H2"/>
    <property type="match status" value="2"/>
</dbReference>
<dbReference type="Pfam" id="PF04082">
    <property type="entry name" value="Fungal_trans"/>
    <property type="match status" value="1"/>
</dbReference>
<feature type="compositionally biased region" description="Pro residues" evidence="8">
    <location>
        <begin position="72"/>
        <end position="82"/>
    </location>
</feature>
<dbReference type="InterPro" id="IPR007219">
    <property type="entry name" value="XnlR_reg_dom"/>
</dbReference>
<dbReference type="InterPro" id="IPR013087">
    <property type="entry name" value="Znf_C2H2_type"/>
</dbReference>
<dbReference type="PROSITE" id="PS50157">
    <property type="entry name" value="ZINC_FINGER_C2H2_2"/>
    <property type="match status" value="2"/>
</dbReference>
<feature type="compositionally biased region" description="Low complexity" evidence="8">
    <location>
        <begin position="8"/>
        <end position="22"/>
    </location>
</feature>
<dbReference type="OrthoDB" id="9439903at2759"/>
<evidence type="ECO:0000256" key="5">
    <source>
        <dbReference type="ARBA" id="ARBA00022833"/>
    </source>
</evidence>
<feature type="compositionally biased region" description="Polar residues" evidence="8">
    <location>
        <begin position="251"/>
        <end position="263"/>
    </location>
</feature>
<dbReference type="Gene3D" id="3.30.160.60">
    <property type="entry name" value="Classic Zinc Finger"/>
    <property type="match status" value="2"/>
</dbReference>
<dbReference type="InterPro" id="IPR051059">
    <property type="entry name" value="VerF-like"/>
</dbReference>
<feature type="compositionally biased region" description="Low complexity" evidence="8">
    <location>
        <begin position="809"/>
        <end position="831"/>
    </location>
</feature>
<dbReference type="AlphaFoldDB" id="A0A6A7B5F7"/>
<feature type="region of interest" description="Disordered" evidence="8">
    <location>
        <begin position="300"/>
        <end position="327"/>
    </location>
</feature>
<dbReference type="GO" id="GO:0008270">
    <property type="term" value="F:zinc ion binding"/>
    <property type="evidence" value="ECO:0007669"/>
    <property type="project" value="UniProtKB-KW"/>
</dbReference>
<dbReference type="GO" id="GO:0000785">
    <property type="term" value="C:chromatin"/>
    <property type="evidence" value="ECO:0007669"/>
    <property type="project" value="TreeGrafter"/>
</dbReference>
<feature type="region of interest" description="Disordered" evidence="8">
    <location>
        <begin position="1"/>
        <end position="89"/>
    </location>
</feature>
<reference evidence="10" key="1">
    <citation type="submission" date="2020-01" db="EMBL/GenBank/DDBJ databases">
        <authorList>
            <consortium name="DOE Joint Genome Institute"/>
            <person name="Haridas S."/>
            <person name="Albert R."/>
            <person name="Binder M."/>
            <person name="Bloem J."/>
            <person name="Labutti K."/>
            <person name="Salamov A."/>
            <person name="Andreopoulos B."/>
            <person name="Baker S.E."/>
            <person name="Barry K."/>
            <person name="Bills G."/>
            <person name="Bluhm B.H."/>
            <person name="Cannon C."/>
            <person name="Castanera R."/>
            <person name="Culley D.E."/>
            <person name="Daum C."/>
            <person name="Ezra D."/>
            <person name="Gonzalez J.B."/>
            <person name="Henrissat B."/>
            <person name="Kuo A."/>
            <person name="Liang C."/>
            <person name="Lipzen A."/>
            <person name="Lutzoni F."/>
            <person name="Magnuson J."/>
            <person name="Mondo S."/>
            <person name="Nolan M."/>
            <person name="Ohm R."/>
            <person name="Pangilinan J."/>
            <person name="Park H.-J."/>
            <person name="Ramirez L."/>
            <person name="Alfaro M."/>
            <person name="Sun H."/>
            <person name="Tritt A."/>
            <person name="Yoshinaga Y."/>
            <person name="Zwiers L.-H."/>
            <person name="Turgeon B.G."/>
            <person name="Goodwin S.B."/>
            <person name="Spatafora J.W."/>
            <person name="Crous P.W."/>
            <person name="Grigoriev I.V."/>
        </authorList>
    </citation>
    <scope>NUCLEOTIDE SEQUENCE</scope>
    <source>
        <strain evidence="10">IPT5</strain>
    </source>
</reference>
<protein>
    <recommendedName>
        <fullName evidence="9">C2H2-type domain-containing protein</fullName>
    </recommendedName>
</protein>
<dbReference type="GO" id="GO:0006351">
    <property type="term" value="P:DNA-templated transcription"/>
    <property type="evidence" value="ECO:0007669"/>
    <property type="project" value="InterPro"/>
</dbReference>
<keyword evidence="2" id="KW-0479">Metal-binding</keyword>
<evidence type="ECO:0000256" key="8">
    <source>
        <dbReference type="SAM" id="MobiDB-lite"/>
    </source>
</evidence>
<evidence type="ECO:0000256" key="2">
    <source>
        <dbReference type="ARBA" id="ARBA00022723"/>
    </source>
</evidence>
<accession>A0A6A7B5F7</accession>
<dbReference type="PANTHER" id="PTHR40626">
    <property type="entry name" value="MIP31509P"/>
    <property type="match status" value="1"/>
</dbReference>
<dbReference type="EMBL" id="MU006306">
    <property type="protein sequence ID" value="KAF2850464.1"/>
    <property type="molecule type" value="Genomic_DNA"/>
</dbReference>